<proteinExistence type="predicted"/>
<feature type="domain" description="Orc1-like AAA ATPase" evidence="1">
    <location>
        <begin position="1"/>
        <end position="77"/>
    </location>
</feature>
<dbReference type="InterPro" id="IPR027417">
    <property type="entry name" value="P-loop_NTPase"/>
</dbReference>
<dbReference type="EMBL" id="CP159837">
    <property type="protein sequence ID" value="XCM38122.1"/>
    <property type="molecule type" value="Genomic_DNA"/>
</dbReference>
<organism evidence="2">
    <name type="scientific">Planktothricoides raciborskii GIHE-MW2</name>
    <dbReference type="NCBI Taxonomy" id="2792601"/>
    <lineage>
        <taxon>Bacteria</taxon>
        <taxon>Bacillati</taxon>
        <taxon>Cyanobacteriota</taxon>
        <taxon>Cyanophyceae</taxon>
        <taxon>Oscillatoriophycideae</taxon>
        <taxon>Oscillatoriales</taxon>
        <taxon>Oscillatoriaceae</taxon>
        <taxon>Planktothricoides</taxon>
    </lineage>
</organism>
<accession>A0AAU8JH20</accession>
<gene>
    <name evidence="2" type="ORF">ABWT76_000950</name>
</gene>
<dbReference type="SUPFAM" id="SSF52540">
    <property type="entry name" value="P-loop containing nucleoside triphosphate hydrolases"/>
    <property type="match status" value="1"/>
</dbReference>
<dbReference type="Pfam" id="PF13191">
    <property type="entry name" value="AAA_16"/>
    <property type="match status" value="1"/>
</dbReference>
<dbReference type="AlphaFoldDB" id="A0AAU8JH20"/>
<evidence type="ECO:0000259" key="1">
    <source>
        <dbReference type="Pfam" id="PF13191"/>
    </source>
</evidence>
<reference evidence="2" key="1">
    <citation type="submission" date="2024-07" db="EMBL/GenBank/DDBJ databases">
        <authorList>
            <person name="Kim Y.J."/>
            <person name="Jeong J.Y."/>
        </authorList>
    </citation>
    <scope>NUCLEOTIDE SEQUENCE</scope>
    <source>
        <strain evidence="2">GIHE-MW2</strain>
    </source>
</reference>
<dbReference type="PANTHER" id="PTHR43642">
    <property type="entry name" value="HYBRID SIGNAL TRANSDUCTION HISTIDINE KINASE G"/>
    <property type="match status" value="1"/>
</dbReference>
<evidence type="ECO:0000313" key="2">
    <source>
        <dbReference type="EMBL" id="XCM38122.1"/>
    </source>
</evidence>
<dbReference type="InterPro" id="IPR053159">
    <property type="entry name" value="Hybrid_Histidine_Kinase"/>
</dbReference>
<protein>
    <submittedName>
        <fullName evidence="2">AAA family ATPase</fullName>
    </submittedName>
</protein>
<dbReference type="RefSeq" id="WP_354635731.1">
    <property type="nucleotide sequence ID" value="NZ_CP159837.1"/>
</dbReference>
<sequence length="84" mass="9451">MLISGYSGIGKSALVAEIHKAIIAKRGYFISGKFDQLPTHIPYSALINAFRELIEQILTESEEQLQEWREKIFSALGKGKLLLM</sequence>
<dbReference type="InterPro" id="IPR041664">
    <property type="entry name" value="AAA_16"/>
</dbReference>
<name>A0AAU8JH20_9CYAN</name>
<dbReference type="PANTHER" id="PTHR43642:SF1">
    <property type="entry name" value="HYBRID SIGNAL TRANSDUCTION HISTIDINE KINASE G"/>
    <property type="match status" value="1"/>
</dbReference>